<evidence type="ECO:0000256" key="1">
    <source>
        <dbReference type="ARBA" id="ARBA00001195"/>
    </source>
</evidence>
<dbReference type="PROSITE" id="PS50007">
    <property type="entry name" value="PIPLC_X_DOMAIN"/>
    <property type="match status" value="1"/>
</dbReference>
<keyword evidence="3 7" id="KW-0442">Lipid degradation</keyword>
<keyword evidence="5" id="KW-0807">Transducer</keyword>
<dbReference type="InterPro" id="IPR017946">
    <property type="entry name" value="PLC-like_Pdiesterase_TIM-brl"/>
</dbReference>
<keyword evidence="2 7" id="KW-0378">Hydrolase</keyword>
<dbReference type="PANTHER" id="PTHR10336:SF169">
    <property type="entry name" value="PHOSPHOINOSITIDE PHOSPHOLIPASE C"/>
    <property type="match status" value="1"/>
</dbReference>
<comment type="function">
    <text evidence="6">The production of the second messenger molecules diacylglycerol (DAG) and inositol 1,4,5-trisphosphate (IP3) is mediated by activated phosphatidylinositol-specific phospholipase C enzymes.</text>
</comment>
<dbReference type="AlphaFoldDB" id="A0AAE0M007"/>
<dbReference type="FunFam" id="3.20.20.190:FF:000039">
    <property type="entry name" value="Phosphoinositide phospholipase C"/>
    <property type="match status" value="1"/>
</dbReference>
<evidence type="ECO:0000259" key="9">
    <source>
        <dbReference type="PROSITE" id="PS50008"/>
    </source>
</evidence>
<feature type="compositionally biased region" description="Acidic residues" evidence="8">
    <location>
        <begin position="32"/>
        <end position="42"/>
    </location>
</feature>
<keyword evidence="11" id="KW-1185">Reference proteome</keyword>
<gene>
    <name evidence="10" type="ORF">B0H66DRAFT_567673</name>
</gene>
<evidence type="ECO:0000256" key="4">
    <source>
        <dbReference type="ARBA" id="ARBA00023098"/>
    </source>
</evidence>
<feature type="region of interest" description="Disordered" evidence="8">
    <location>
        <begin position="1"/>
        <end position="57"/>
    </location>
</feature>
<dbReference type="PROSITE" id="PS50008">
    <property type="entry name" value="PIPLC_Y_DOMAIN"/>
    <property type="match status" value="1"/>
</dbReference>
<feature type="compositionally biased region" description="Basic and acidic residues" evidence="8">
    <location>
        <begin position="284"/>
        <end position="293"/>
    </location>
</feature>
<dbReference type="SUPFAM" id="SSF51695">
    <property type="entry name" value="PLC-like phosphodiesterases"/>
    <property type="match status" value="1"/>
</dbReference>
<dbReference type="Pfam" id="PF00388">
    <property type="entry name" value="PI-PLC-X"/>
    <property type="match status" value="1"/>
</dbReference>
<feature type="domain" description="PI-PLC Y-box" evidence="9">
    <location>
        <begin position="307"/>
        <end position="424"/>
    </location>
</feature>
<dbReference type="InterPro" id="IPR001711">
    <property type="entry name" value="PLipase_C_Pinositol-sp_Y"/>
</dbReference>
<dbReference type="InterPro" id="IPR000909">
    <property type="entry name" value="PLipase_C_PInositol-sp_X_dom"/>
</dbReference>
<dbReference type="CDD" id="cd08598">
    <property type="entry name" value="PI-PLC1c_yeast"/>
    <property type="match status" value="1"/>
</dbReference>
<evidence type="ECO:0000256" key="5">
    <source>
        <dbReference type="ARBA" id="ARBA00023224"/>
    </source>
</evidence>
<evidence type="ECO:0000313" key="10">
    <source>
        <dbReference type="EMBL" id="KAK3314057.1"/>
    </source>
</evidence>
<accession>A0AAE0M007</accession>
<dbReference type="Gene3D" id="2.60.40.150">
    <property type="entry name" value="C2 domain"/>
    <property type="match status" value="1"/>
</dbReference>
<evidence type="ECO:0000256" key="3">
    <source>
        <dbReference type="ARBA" id="ARBA00022963"/>
    </source>
</evidence>
<dbReference type="GO" id="GO:0004435">
    <property type="term" value="F:phosphatidylinositol-4,5-bisphosphate phospholipase C activity"/>
    <property type="evidence" value="ECO:0007669"/>
    <property type="project" value="UniProtKB-EC"/>
</dbReference>
<dbReference type="Gene3D" id="3.20.20.190">
    <property type="entry name" value="Phosphatidylinositol (PI) phosphodiesterase"/>
    <property type="match status" value="1"/>
</dbReference>
<reference evidence="10" key="1">
    <citation type="journal article" date="2023" name="Mol. Phylogenet. Evol.">
        <title>Genome-scale phylogeny and comparative genomics of the fungal order Sordariales.</title>
        <authorList>
            <person name="Hensen N."/>
            <person name="Bonometti L."/>
            <person name="Westerberg I."/>
            <person name="Brannstrom I.O."/>
            <person name="Guillou S."/>
            <person name="Cros-Aarteil S."/>
            <person name="Calhoun S."/>
            <person name="Haridas S."/>
            <person name="Kuo A."/>
            <person name="Mondo S."/>
            <person name="Pangilinan J."/>
            <person name="Riley R."/>
            <person name="LaButti K."/>
            <person name="Andreopoulos B."/>
            <person name="Lipzen A."/>
            <person name="Chen C."/>
            <person name="Yan M."/>
            <person name="Daum C."/>
            <person name="Ng V."/>
            <person name="Clum A."/>
            <person name="Steindorff A."/>
            <person name="Ohm R.A."/>
            <person name="Martin F."/>
            <person name="Silar P."/>
            <person name="Natvig D.O."/>
            <person name="Lalanne C."/>
            <person name="Gautier V."/>
            <person name="Ament-Velasquez S.L."/>
            <person name="Kruys A."/>
            <person name="Hutchinson M.I."/>
            <person name="Powell A.J."/>
            <person name="Barry K."/>
            <person name="Miller A.N."/>
            <person name="Grigoriev I.V."/>
            <person name="Debuchy R."/>
            <person name="Gladieux P."/>
            <person name="Hiltunen Thoren M."/>
            <person name="Johannesson H."/>
        </authorList>
    </citation>
    <scope>NUCLEOTIDE SEQUENCE</scope>
    <source>
        <strain evidence="10">CBS 118394</strain>
    </source>
</reference>
<organism evidence="10 11">
    <name type="scientific">Apodospora peruviana</name>
    <dbReference type="NCBI Taxonomy" id="516989"/>
    <lineage>
        <taxon>Eukaryota</taxon>
        <taxon>Fungi</taxon>
        <taxon>Dikarya</taxon>
        <taxon>Ascomycota</taxon>
        <taxon>Pezizomycotina</taxon>
        <taxon>Sordariomycetes</taxon>
        <taxon>Sordariomycetidae</taxon>
        <taxon>Sordariales</taxon>
        <taxon>Lasiosphaeriaceae</taxon>
        <taxon>Apodospora</taxon>
    </lineage>
</organism>
<dbReference type="InterPro" id="IPR001192">
    <property type="entry name" value="PI-PLC_fam"/>
</dbReference>
<comment type="caution">
    <text evidence="10">The sequence shown here is derived from an EMBL/GenBank/DDBJ whole genome shotgun (WGS) entry which is preliminary data.</text>
</comment>
<protein>
    <recommendedName>
        <fullName evidence="7">Phosphoinositide phospholipase C</fullName>
        <ecNumber evidence="7">3.1.4.11</ecNumber>
    </recommendedName>
</protein>
<dbReference type="Proteomes" id="UP001283341">
    <property type="component" value="Unassembled WGS sequence"/>
</dbReference>
<proteinExistence type="predicted"/>
<dbReference type="SUPFAM" id="SSF49562">
    <property type="entry name" value="C2 domain (Calcium/lipid-binding domain, CaLB)"/>
    <property type="match status" value="1"/>
</dbReference>
<dbReference type="GO" id="GO:0016042">
    <property type="term" value="P:lipid catabolic process"/>
    <property type="evidence" value="ECO:0007669"/>
    <property type="project" value="UniProtKB-KW"/>
</dbReference>
<reference evidence="10" key="2">
    <citation type="submission" date="2023-06" db="EMBL/GenBank/DDBJ databases">
        <authorList>
            <consortium name="Lawrence Berkeley National Laboratory"/>
            <person name="Haridas S."/>
            <person name="Hensen N."/>
            <person name="Bonometti L."/>
            <person name="Westerberg I."/>
            <person name="Brannstrom I.O."/>
            <person name="Guillou S."/>
            <person name="Cros-Aarteil S."/>
            <person name="Calhoun S."/>
            <person name="Kuo A."/>
            <person name="Mondo S."/>
            <person name="Pangilinan J."/>
            <person name="Riley R."/>
            <person name="Labutti K."/>
            <person name="Andreopoulos B."/>
            <person name="Lipzen A."/>
            <person name="Chen C."/>
            <person name="Yanf M."/>
            <person name="Daum C."/>
            <person name="Ng V."/>
            <person name="Clum A."/>
            <person name="Steindorff A."/>
            <person name="Ohm R."/>
            <person name="Martin F."/>
            <person name="Silar P."/>
            <person name="Natvig D."/>
            <person name="Lalanne C."/>
            <person name="Gautier V."/>
            <person name="Ament-Velasquez S.L."/>
            <person name="Kruys A."/>
            <person name="Hutchinson M.I."/>
            <person name="Powell A.J."/>
            <person name="Barry K."/>
            <person name="Miller A.N."/>
            <person name="Grigoriev I.V."/>
            <person name="Debuchy R."/>
            <person name="Gladieux P."/>
            <person name="Thoren M.H."/>
            <person name="Johannesson H."/>
        </authorList>
    </citation>
    <scope>NUCLEOTIDE SEQUENCE</scope>
    <source>
        <strain evidence="10">CBS 118394</strain>
    </source>
</reference>
<feature type="region of interest" description="Disordered" evidence="8">
    <location>
        <begin position="266"/>
        <end position="297"/>
    </location>
</feature>
<name>A0AAE0M007_9PEZI</name>
<dbReference type="InterPro" id="IPR035892">
    <property type="entry name" value="C2_domain_sf"/>
</dbReference>
<evidence type="ECO:0000256" key="8">
    <source>
        <dbReference type="SAM" id="MobiDB-lite"/>
    </source>
</evidence>
<dbReference type="PRINTS" id="PR00390">
    <property type="entry name" value="PHPHLIPASEC"/>
</dbReference>
<dbReference type="EMBL" id="JAUEDM010000007">
    <property type="protein sequence ID" value="KAK3314057.1"/>
    <property type="molecule type" value="Genomic_DNA"/>
</dbReference>
<comment type="catalytic activity">
    <reaction evidence="1 7">
        <text>a 1,2-diacyl-sn-glycero-3-phospho-(1D-myo-inositol-4,5-bisphosphate) + H2O = 1D-myo-inositol 1,4,5-trisphosphate + a 1,2-diacyl-sn-glycerol + H(+)</text>
        <dbReference type="Rhea" id="RHEA:33179"/>
        <dbReference type="ChEBI" id="CHEBI:15377"/>
        <dbReference type="ChEBI" id="CHEBI:15378"/>
        <dbReference type="ChEBI" id="CHEBI:17815"/>
        <dbReference type="ChEBI" id="CHEBI:58456"/>
        <dbReference type="ChEBI" id="CHEBI:203600"/>
        <dbReference type="EC" id="3.1.4.11"/>
    </reaction>
</comment>
<evidence type="ECO:0000256" key="2">
    <source>
        <dbReference type="ARBA" id="ARBA00022801"/>
    </source>
</evidence>
<dbReference type="GO" id="GO:0051209">
    <property type="term" value="P:release of sequestered calcium ion into cytosol"/>
    <property type="evidence" value="ECO:0007669"/>
    <property type="project" value="TreeGrafter"/>
</dbReference>
<sequence>MSDPGPTSPGLSSRLAKLNPFSKSTPKHSHEADDEDQGEEIDPASVAGGGHSTRPTDITSHKLQVSSALQAFLVSDGVLPSEPGNTASALHELLEKPHVSVPASVTDRSHPLPEYYISSSHNTYLLAHQLFGSSSASAYETALNAGARCVEIDAWDNPDNIDEPKVTHGYTLVSNITFRAVCETIRDVVDRQSAASDATATPIMLSLENHCGDNGQRRLVAIMKEVFGSCLLDSPIETASDGESHVTLADLVSKVVVIVEYHLPNEASDSSSSSSSSESEDETEKQARHEYQAKKKAAPPTIIIPELAQLGVYAQSVKPADDSWFTSLLKNAPHHHLINVSETGLSAPMAAHAAKISRHNANHLMRVFPKGTRISSRNLPPVPFWALGAQICALNWQTFGASMQLNEALFAGTDGYVLKPAALRAGGDGVISSDGKKKRLKLRVAGASGVPLPNGREVGEIRPYLTCTMLAPRHERVSGGLIVDSIKRKTGVYKQSKLKMAGAFLRHPHGDLESEKPPLETDPVWDETLEWEFEDSELVFVRMLVKSDDSFASNPILAVAAVRLMYVTPGWSFVRMLDLKGRETKCSVLVRFDVEDVCDT</sequence>
<dbReference type="EC" id="3.1.4.11" evidence="7"/>
<dbReference type="SMART" id="SM00148">
    <property type="entry name" value="PLCXc"/>
    <property type="match status" value="1"/>
</dbReference>
<feature type="compositionally biased region" description="Low complexity" evidence="8">
    <location>
        <begin position="268"/>
        <end position="277"/>
    </location>
</feature>
<dbReference type="SMART" id="SM00149">
    <property type="entry name" value="PLCYc"/>
    <property type="match status" value="1"/>
</dbReference>
<dbReference type="PANTHER" id="PTHR10336">
    <property type="entry name" value="PHOSPHOINOSITIDE-SPECIFIC PHOSPHOLIPASE C FAMILY PROTEIN"/>
    <property type="match status" value="1"/>
</dbReference>
<evidence type="ECO:0000256" key="7">
    <source>
        <dbReference type="RuleBase" id="RU361133"/>
    </source>
</evidence>
<dbReference type="Pfam" id="PF00387">
    <property type="entry name" value="PI-PLC-Y"/>
    <property type="match status" value="1"/>
</dbReference>
<dbReference type="GO" id="GO:0048015">
    <property type="term" value="P:phosphatidylinositol-mediated signaling"/>
    <property type="evidence" value="ECO:0007669"/>
    <property type="project" value="TreeGrafter"/>
</dbReference>
<dbReference type="CDD" id="cd00275">
    <property type="entry name" value="C2_PLC_like"/>
    <property type="match status" value="1"/>
</dbReference>
<keyword evidence="4 7" id="KW-0443">Lipid metabolism</keyword>
<evidence type="ECO:0000313" key="11">
    <source>
        <dbReference type="Proteomes" id="UP001283341"/>
    </source>
</evidence>
<evidence type="ECO:0000256" key="6">
    <source>
        <dbReference type="ARBA" id="ARBA00059664"/>
    </source>
</evidence>